<evidence type="ECO:0000313" key="1">
    <source>
        <dbReference type="EMBL" id="MBA0613596.1"/>
    </source>
</evidence>
<comment type="caution">
    <text evidence="1">The sequence shown here is derived from an EMBL/GenBank/DDBJ whole genome shotgun (WGS) entry which is preliminary data.</text>
</comment>
<keyword evidence="2" id="KW-1185">Reference proteome</keyword>
<feature type="non-terminal residue" evidence="1">
    <location>
        <position position="74"/>
    </location>
</feature>
<gene>
    <name evidence="1" type="ORF">Godav_013993</name>
</gene>
<sequence>GESRPKVRPKGVVDEQQDARCPCLFRVRRGRENALSQCSSSRHYDAEVTYAILSGKARMTFNKRVPIPETETDR</sequence>
<dbReference type="AlphaFoldDB" id="A0A7J8RJP4"/>
<accession>A0A7J8RJP4</accession>
<name>A0A7J8RJP4_GOSDV</name>
<evidence type="ECO:0000313" key="2">
    <source>
        <dbReference type="Proteomes" id="UP000593561"/>
    </source>
</evidence>
<dbReference type="Proteomes" id="UP000593561">
    <property type="component" value="Unassembled WGS sequence"/>
</dbReference>
<proteinExistence type="predicted"/>
<dbReference type="EMBL" id="JABFAC010000005">
    <property type="protein sequence ID" value="MBA0613596.1"/>
    <property type="molecule type" value="Genomic_DNA"/>
</dbReference>
<reference evidence="1 2" key="1">
    <citation type="journal article" date="2019" name="Genome Biol. Evol.">
        <title>Insights into the evolution of the New World diploid cottons (Gossypium, subgenus Houzingenia) based on genome sequencing.</title>
        <authorList>
            <person name="Grover C.E."/>
            <person name="Arick M.A. 2nd"/>
            <person name="Thrash A."/>
            <person name="Conover J.L."/>
            <person name="Sanders W.S."/>
            <person name="Peterson D.G."/>
            <person name="Frelichowski J.E."/>
            <person name="Scheffler J.A."/>
            <person name="Scheffler B.E."/>
            <person name="Wendel J.F."/>
        </authorList>
    </citation>
    <scope>NUCLEOTIDE SEQUENCE [LARGE SCALE GENOMIC DNA]</scope>
    <source>
        <strain evidence="1">27</strain>
        <tissue evidence="1">Leaf</tissue>
    </source>
</reference>
<organism evidence="1 2">
    <name type="scientific">Gossypium davidsonii</name>
    <name type="common">Davidson's cotton</name>
    <name type="synonym">Gossypium klotzschianum subsp. davidsonii</name>
    <dbReference type="NCBI Taxonomy" id="34287"/>
    <lineage>
        <taxon>Eukaryota</taxon>
        <taxon>Viridiplantae</taxon>
        <taxon>Streptophyta</taxon>
        <taxon>Embryophyta</taxon>
        <taxon>Tracheophyta</taxon>
        <taxon>Spermatophyta</taxon>
        <taxon>Magnoliopsida</taxon>
        <taxon>eudicotyledons</taxon>
        <taxon>Gunneridae</taxon>
        <taxon>Pentapetalae</taxon>
        <taxon>rosids</taxon>
        <taxon>malvids</taxon>
        <taxon>Malvales</taxon>
        <taxon>Malvaceae</taxon>
        <taxon>Malvoideae</taxon>
        <taxon>Gossypium</taxon>
    </lineage>
</organism>
<protein>
    <submittedName>
        <fullName evidence="1">Uncharacterized protein</fullName>
    </submittedName>
</protein>